<feature type="region of interest" description="Disordered" evidence="1">
    <location>
        <begin position="143"/>
        <end position="166"/>
    </location>
</feature>
<proteinExistence type="predicted"/>
<dbReference type="AlphaFoldDB" id="A0A4Z2HIV8"/>
<dbReference type="Proteomes" id="UP000314294">
    <property type="component" value="Unassembled WGS sequence"/>
</dbReference>
<evidence type="ECO:0000313" key="3">
    <source>
        <dbReference type="Proteomes" id="UP000314294"/>
    </source>
</evidence>
<feature type="region of interest" description="Disordered" evidence="1">
    <location>
        <begin position="1"/>
        <end position="107"/>
    </location>
</feature>
<protein>
    <submittedName>
        <fullName evidence="2">Uncharacterized protein</fullName>
    </submittedName>
</protein>
<dbReference type="OrthoDB" id="10672161at2759"/>
<feature type="compositionally biased region" description="Basic and acidic residues" evidence="1">
    <location>
        <begin position="79"/>
        <end position="94"/>
    </location>
</feature>
<evidence type="ECO:0000313" key="2">
    <source>
        <dbReference type="EMBL" id="TNN65480.1"/>
    </source>
</evidence>
<gene>
    <name evidence="2" type="ORF">EYF80_024299</name>
</gene>
<reference evidence="2 3" key="1">
    <citation type="submission" date="2019-03" db="EMBL/GenBank/DDBJ databases">
        <title>First draft genome of Liparis tanakae, snailfish: a comprehensive survey of snailfish specific genes.</title>
        <authorList>
            <person name="Kim W."/>
            <person name="Song I."/>
            <person name="Jeong J.-H."/>
            <person name="Kim D."/>
            <person name="Kim S."/>
            <person name="Ryu S."/>
            <person name="Song J.Y."/>
            <person name="Lee S.K."/>
        </authorList>
    </citation>
    <scope>NUCLEOTIDE SEQUENCE [LARGE SCALE GENOMIC DNA]</scope>
    <source>
        <tissue evidence="2">Muscle</tissue>
    </source>
</reference>
<evidence type="ECO:0000256" key="1">
    <source>
        <dbReference type="SAM" id="MobiDB-lite"/>
    </source>
</evidence>
<accession>A0A4Z2HIV8</accession>
<keyword evidence="3" id="KW-1185">Reference proteome</keyword>
<name>A0A4Z2HIV8_9TELE</name>
<feature type="compositionally biased region" description="Basic and acidic residues" evidence="1">
    <location>
        <begin position="33"/>
        <end position="46"/>
    </location>
</feature>
<feature type="compositionally biased region" description="Basic residues" evidence="1">
    <location>
        <begin position="152"/>
        <end position="166"/>
    </location>
</feature>
<comment type="caution">
    <text evidence="2">The sequence shown here is derived from an EMBL/GenBank/DDBJ whole genome shotgun (WGS) entry which is preliminary data.</text>
</comment>
<organism evidence="2 3">
    <name type="scientific">Liparis tanakae</name>
    <name type="common">Tanaka's snailfish</name>
    <dbReference type="NCBI Taxonomy" id="230148"/>
    <lineage>
        <taxon>Eukaryota</taxon>
        <taxon>Metazoa</taxon>
        <taxon>Chordata</taxon>
        <taxon>Craniata</taxon>
        <taxon>Vertebrata</taxon>
        <taxon>Euteleostomi</taxon>
        <taxon>Actinopterygii</taxon>
        <taxon>Neopterygii</taxon>
        <taxon>Teleostei</taxon>
        <taxon>Neoteleostei</taxon>
        <taxon>Acanthomorphata</taxon>
        <taxon>Eupercaria</taxon>
        <taxon>Perciformes</taxon>
        <taxon>Cottioidei</taxon>
        <taxon>Cottales</taxon>
        <taxon>Liparidae</taxon>
        <taxon>Liparis</taxon>
    </lineage>
</organism>
<feature type="region of interest" description="Disordered" evidence="1">
    <location>
        <begin position="340"/>
        <end position="359"/>
    </location>
</feature>
<dbReference type="EMBL" id="SRLO01000234">
    <property type="protein sequence ID" value="TNN65480.1"/>
    <property type="molecule type" value="Genomic_DNA"/>
</dbReference>
<sequence>MSFNHYAGAPASGRQERPGGRVQADGQQEEETQTERDKDTAEDRGGEVVGPPEARGLRSRAGSQLRRDSASSASPSVSSEERQHKRKTTTDRRTFQNSGPRRSAVKPDVQDVFSTHVVRHRAGFTLRRTDRFWSSGPARSVNLPSSSTMHSFGRRKAHKVTTQKRRLSSGMGEAFLDSLQQIKKGTYHGEFKLRRHTVVLHALRPCSRVSFPTFLSDLHGAQAAGAQLAQSLQLDGQAVAVPTGDVVDLPPAQHLKAVSDIFQDLDQEYKSAKPHSCRKEAIIHIVHVTKQYVIAIKLSVAVPARDCETVVQVCTRTKRATRESYLLDLELSVQQLLSGQPHGELGPREEHRVSVQPRGSPGLCGLSAGFTGTFNMTAAGAQGESPVEEAASPV</sequence>